<accession>A0A3Q2QIG5</accession>
<dbReference type="PANTHER" id="PTHR45784:SF8">
    <property type="entry name" value="C-TYPE MANNOSE RECEPTOR 2-RELATED"/>
    <property type="match status" value="1"/>
</dbReference>
<reference evidence="3" key="2">
    <citation type="submission" date="2025-09" db="UniProtKB">
        <authorList>
            <consortium name="Ensembl"/>
        </authorList>
    </citation>
    <scope>IDENTIFICATION</scope>
</reference>
<dbReference type="SMART" id="SM00034">
    <property type="entry name" value="CLECT"/>
    <property type="match status" value="2"/>
</dbReference>
<dbReference type="STRING" id="8078.ENSFHEP00000027086"/>
<dbReference type="Pfam" id="PF00059">
    <property type="entry name" value="Lectin_C"/>
    <property type="match status" value="2"/>
</dbReference>
<dbReference type="PROSITE" id="PS50041">
    <property type="entry name" value="C_TYPE_LECTIN_2"/>
    <property type="match status" value="2"/>
</dbReference>
<dbReference type="InterPro" id="IPR016186">
    <property type="entry name" value="C-type_lectin-like/link_sf"/>
</dbReference>
<dbReference type="PROSITE" id="PS00615">
    <property type="entry name" value="C_TYPE_LECTIN_1"/>
    <property type="match status" value="1"/>
</dbReference>
<dbReference type="GeneTree" id="ENSGT00940000163460"/>
<dbReference type="AlphaFoldDB" id="A0A3Q2QIG5"/>
<feature type="domain" description="C-type lectin" evidence="2">
    <location>
        <begin position="99"/>
        <end position="215"/>
    </location>
</feature>
<evidence type="ECO:0000313" key="3">
    <source>
        <dbReference type="Ensembl" id="ENSFHEP00000027086.1"/>
    </source>
</evidence>
<proteinExistence type="predicted"/>
<dbReference type="PANTHER" id="PTHR45784">
    <property type="entry name" value="C-TYPE LECTIN DOMAIN FAMILY 20 MEMBER A-RELATED"/>
    <property type="match status" value="1"/>
</dbReference>
<evidence type="ECO:0000313" key="4">
    <source>
        <dbReference type="Proteomes" id="UP000265000"/>
    </source>
</evidence>
<protein>
    <recommendedName>
        <fullName evidence="2">C-type lectin domain-containing protein</fullName>
    </recommendedName>
</protein>
<keyword evidence="1" id="KW-1015">Disulfide bond</keyword>
<dbReference type="Gene3D" id="3.10.100.10">
    <property type="entry name" value="Mannose-Binding Protein A, subunit A"/>
    <property type="match status" value="2"/>
</dbReference>
<dbReference type="Proteomes" id="UP000265000">
    <property type="component" value="Unplaced"/>
</dbReference>
<feature type="domain" description="C-type lectin" evidence="2">
    <location>
        <begin position="1"/>
        <end position="93"/>
    </location>
</feature>
<sequence>NEAQTFCREKHTDLITIRSKEESSVFPYTLAWIGLYRDNNYAPWKWSRGDEIPSFTNWYPSEPQRNEHCAAKWNQEGQWLNYVCSREHNFICVAEKLVLVRENKTWEEALEHCRSLNEDKQNNQGYEEEKGFDLATLNTADYQNFALERAQQATTEEVWIGLRYLGDDWFWVGGEPGLYQNISSCPAVRCGVLEKNSSTLFGIRDCSQRRNFFCYKKPHNP</sequence>
<evidence type="ECO:0000259" key="2">
    <source>
        <dbReference type="PROSITE" id="PS50041"/>
    </source>
</evidence>
<keyword evidence="4" id="KW-1185">Reference proteome</keyword>
<evidence type="ECO:0000256" key="1">
    <source>
        <dbReference type="ARBA" id="ARBA00023157"/>
    </source>
</evidence>
<name>A0A3Q2QIG5_FUNHE</name>
<dbReference type="CDD" id="cd00037">
    <property type="entry name" value="CLECT"/>
    <property type="match status" value="1"/>
</dbReference>
<dbReference type="SUPFAM" id="SSF56436">
    <property type="entry name" value="C-type lectin-like"/>
    <property type="match status" value="2"/>
</dbReference>
<dbReference type="InterPro" id="IPR018378">
    <property type="entry name" value="C-type_lectin_CS"/>
</dbReference>
<dbReference type="InterPro" id="IPR016187">
    <property type="entry name" value="CTDL_fold"/>
</dbReference>
<organism evidence="3 4">
    <name type="scientific">Fundulus heteroclitus</name>
    <name type="common">Killifish</name>
    <name type="synonym">Mummichog</name>
    <dbReference type="NCBI Taxonomy" id="8078"/>
    <lineage>
        <taxon>Eukaryota</taxon>
        <taxon>Metazoa</taxon>
        <taxon>Chordata</taxon>
        <taxon>Craniata</taxon>
        <taxon>Vertebrata</taxon>
        <taxon>Euteleostomi</taxon>
        <taxon>Actinopterygii</taxon>
        <taxon>Neopterygii</taxon>
        <taxon>Teleostei</taxon>
        <taxon>Neoteleostei</taxon>
        <taxon>Acanthomorphata</taxon>
        <taxon>Ovalentaria</taxon>
        <taxon>Atherinomorphae</taxon>
        <taxon>Cyprinodontiformes</taxon>
        <taxon>Fundulidae</taxon>
        <taxon>Fundulus</taxon>
    </lineage>
</organism>
<dbReference type="InterPro" id="IPR001304">
    <property type="entry name" value="C-type_lectin-like"/>
</dbReference>
<reference evidence="3" key="1">
    <citation type="submission" date="2025-08" db="UniProtKB">
        <authorList>
            <consortium name="Ensembl"/>
        </authorList>
    </citation>
    <scope>IDENTIFICATION</scope>
</reference>
<dbReference type="Ensembl" id="ENSFHET00000001026.1">
    <property type="protein sequence ID" value="ENSFHEP00000027086.1"/>
    <property type="gene ID" value="ENSFHEG00000010340.1"/>
</dbReference>